<accession>A0A414DIS3</accession>
<comment type="caution">
    <text evidence="2">The sequence shown here is derived from an EMBL/GenBank/DDBJ whole genome shotgun (WGS) entry which is preliminary data.</text>
</comment>
<protein>
    <submittedName>
        <fullName evidence="2">Uncharacterized protein</fullName>
    </submittedName>
</protein>
<evidence type="ECO:0000256" key="1">
    <source>
        <dbReference type="SAM" id="Phobius"/>
    </source>
</evidence>
<proteinExistence type="predicted"/>
<dbReference type="RefSeq" id="WP_118148018.1">
    <property type="nucleotide sequence ID" value="NZ_QRWW01000004.1"/>
</dbReference>
<name>A0A414DIS3_9FIRM</name>
<keyword evidence="1" id="KW-0472">Membrane</keyword>
<evidence type="ECO:0000313" key="3">
    <source>
        <dbReference type="Proteomes" id="UP000284794"/>
    </source>
</evidence>
<feature type="transmembrane region" description="Helical" evidence="1">
    <location>
        <begin position="120"/>
        <end position="145"/>
    </location>
</feature>
<dbReference type="EMBL" id="QSIS01000001">
    <property type="protein sequence ID" value="RHD10977.1"/>
    <property type="molecule type" value="Genomic_DNA"/>
</dbReference>
<keyword evidence="1" id="KW-1133">Transmembrane helix</keyword>
<dbReference type="AlphaFoldDB" id="A0A414DIS3"/>
<organism evidence="2 3">
    <name type="scientific">Lachnospira eligens</name>
    <dbReference type="NCBI Taxonomy" id="39485"/>
    <lineage>
        <taxon>Bacteria</taxon>
        <taxon>Bacillati</taxon>
        <taxon>Bacillota</taxon>
        <taxon>Clostridia</taxon>
        <taxon>Lachnospirales</taxon>
        <taxon>Lachnospiraceae</taxon>
        <taxon>Lachnospira</taxon>
    </lineage>
</organism>
<gene>
    <name evidence="2" type="ORF">DW811_00950</name>
</gene>
<evidence type="ECO:0000313" key="2">
    <source>
        <dbReference type="EMBL" id="RHD10977.1"/>
    </source>
</evidence>
<keyword evidence="1" id="KW-0812">Transmembrane</keyword>
<dbReference type="Proteomes" id="UP000284794">
    <property type="component" value="Unassembled WGS sequence"/>
</dbReference>
<reference evidence="2 3" key="1">
    <citation type="submission" date="2018-08" db="EMBL/GenBank/DDBJ databases">
        <title>A genome reference for cultivated species of the human gut microbiota.</title>
        <authorList>
            <person name="Zou Y."/>
            <person name="Xue W."/>
            <person name="Luo G."/>
        </authorList>
    </citation>
    <scope>NUCLEOTIDE SEQUENCE [LARGE SCALE GENOMIC DNA]</scope>
    <source>
        <strain evidence="2 3">AM32-2AC</strain>
    </source>
</reference>
<sequence>MRDEYNVRNIAASYKFDESYEMNIYKYLCCRKMKKKIKEKMDNDIKFITYHQWENYIQNKYKNLNKYELKEFGHFLNLKSRNLKPEYEYWRIVIPILFTIISEKVFDALINIGIIKISSILQFIVQLVIIIGVGTISARVIALIAKNIWDVSDKSNFYYDYKEIINNMIEAFDEENYHKKG</sequence>